<dbReference type="EMBL" id="MPUH01000051">
    <property type="protein sequence ID" value="OMJ92959.1"/>
    <property type="molecule type" value="Genomic_DNA"/>
</dbReference>
<evidence type="ECO:0000256" key="1">
    <source>
        <dbReference type="SAM" id="MobiDB-lite"/>
    </source>
</evidence>
<name>A0A1R2CVC6_9CILI</name>
<feature type="region of interest" description="Disordered" evidence="1">
    <location>
        <begin position="341"/>
        <end position="363"/>
    </location>
</feature>
<proteinExistence type="predicted"/>
<dbReference type="Proteomes" id="UP000187209">
    <property type="component" value="Unassembled WGS sequence"/>
</dbReference>
<dbReference type="AlphaFoldDB" id="A0A1R2CVC6"/>
<evidence type="ECO:0000313" key="3">
    <source>
        <dbReference type="Proteomes" id="UP000187209"/>
    </source>
</evidence>
<keyword evidence="3" id="KW-1185">Reference proteome</keyword>
<organism evidence="2 3">
    <name type="scientific">Stentor coeruleus</name>
    <dbReference type="NCBI Taxonomy" id="5963"/>
    <lineage>
        <taxon>Eukaryota</taxon>
        <taxon>Sar</taxon>
        <taxon>Alveolata</taxon>
        <taxon>Ciliophora</taxon>
        <taxon>Postciliodesmatophora</taxon>
        <taxon>Heterotrichea</taxon>
        <taxon>Heterotrichida</taxon>
        <taxon>Stentoridae</taxon>
        <taxon>Stentor</taxon>
    </lineage>
</organism>
<gene>
    <name evidence="2" type="ORF">SteCoe_4179</name>
</gene>
<protein>
    <submittedName>
        <fullName evidence="2">Uncharacterized protein</fullName>
    </submittedName>
</protein>
<evidence type="ECO:0000313" key="2">
    <source>
        <dbReference type="EMBL" id="OMJ92959.1"/>
    </source>
</evidence>
<feature type="compositionally biased region" description="Polar residues" evidence="1">
    <location>
        <begin position="342"/>
        <end position="363"/>
    </location>
</feature>
<accession>A0A1R2CVC6</accession>
<sequence>MNVNTLSITEVKSSIYNKFEDLKAIGKNPLSQLSSKKIRSFLSICTSISIKLLQYDLVGDTLEVLVKASEADKLLCELGTLPDQYWQGRLLLFHSLAFLYYRTSQFKKSLKVLHDGQTIIEAIINSKLPLNPDFNLTGDLLIFMNLWKVKKIKEAKDYLEACKKLLIQISNSGIKSKLSSLSRANLKGLFDLATSGILCYENNNIKGIELCERSLHELIGDEIIARPLLSNFIKKTKTLGCMNIDWVTSKDFDNIVLVTCFLPYIVEGTPYIKIGEKVEGRVRSASRVNSATSRDQANSVPRQRIKINDQPRKMWWNTNIVIQNRKSRIRRVSEGKRVVTENYGQKSARSGQNRIYSPSVGSTISTPRNRRGLIFKAR</sequence>
<comment type="caution">
    <text evidence="2">The sequence shown here is derived from an EMBL/GenBank/DDBJ whole genome shotgun (WGS) entry which is preliminary data.</text>
</comment>
<reference evidence="2 3" key="1">
    <citation type="submission" date="2016-11" db="EMBL/GenBank/DDBJ databases">
        <title>The macronuclear genome of Stentor coeruleus: a giant cell with tiny introns.</title>
        <authorList>
            <person name="Slabodnick M."/>
            <person name="Ruby J.G."/>
            <person name="Reiff S.B."/>
            <person name="Swart E.C."/>
            <person name="Gosai S."/>
            <person name="Prabakaran S."/>
            <person name="Witkowska E."/>
            <person name="Larue G.E."/>
            <person name="Fisher S."/>
            <person name="Freeman R.M."/>
            <person name="Gunawardena J."/>
            <person name="Chu W."/>
            <person name="Stover N.A."/>
            <person name="Gregory B.D."/>
            <person name="Nowacki M."/>
            <person name="Derisi J."/>
            <person name="Roy S.W."/>
            <person name="Marshall W.F."/>
            <person name="Sood P."/>
        </authorList>
    </citation>
    <scope>NUCLEOTIDE SEQUENCE [LARGE SCALE GENOMIC DNA]</scope>
    <source>
        <strain evidence="2">WM001</strain>
    </source>
</reference>